<organism evidence="1 2">
    <name type="scientific">Chionoecetes opilio</name>
    <name type="common">Atlantic snow crab</name>
    <name type="synonym">Cancer opilio</name>
    <dbReference type="NCBI Taxonomy" id="41210"/>
    <lineage>
        <taxon>Eukaryota</taxon>
        <taxon>Metazoa</taxon>
        <taxon>Ecdysozoa</taxon>
        <taxon>Arthropoda</taxon>
        <taxon>Crustacea</taxon>
        <taxon>Multicrustacea</taxon>
        <taxon>Malacostraca</taxon>
        <taxon>Eumalacostraca</taxon>
        <taxon>Eucarida</taxon>
        <taxon>Decapoda</taxon>
        <taxon>Pleocyemata</taxon>
        <taxon>Brachyura</taxon>
        <taxon>Eubrachyura</taxon>
        <taxon>Majoidea</taxon>
        <taxon>Majidae</taxon>
        <taxon>Chionoecetes</taxon>
    </lineage>
</organism>
<keyword evidence="2" id="KW-1185">Reference proteome</keyword>
<gene>
    <name evidence="1" type="ORF">GWK47_030500</name>
</gene>
<dbReference type="Proteomes" id="UP000770661">
    <property type="component" value="Unassembled WGS sequence"/>
</dbReference>
<reference evidence="1" key="1">
    <citation type="submission" date="2020-07" db="EMBL/GenBank/DDBJ databases">
        <title>The High-quality genome of the commercially important snow crab, Chionoecetes opilio.</title>
        <authorList>
            <person name="Jeong J.-H."/>
            <person name="Ryu S."/>
        </authorList>
    </citation>
    <scope>NUCLEOTIDE SEQUENCE</scope>
    <source>
        <strain evidence="1">MADBK_172401_WGS</strain>
        <tissue evidence="1">Digestive gland</tissue>
    </source>
</reference>
<sequence>MRFVRFLGVPHRPSIAFSNVPKPHGRARPRGLGREYGEEVAISEDVKERLSMDFQVLQEREDLRDDSGKFWSNCHLFPRWSPSRWNSIPCPGSNAQPGGFQNPPLFKIGFSGAVRLRRRRSLAPAVVFFVVRSTKGLVWGFFGSSPSTRPRIIKAPA</sequence>
<protein>
    <submittedName>
        <fullName evidence="1">Uncharacterized protein</fullName>
    </submittedName>
</protein>
<accession>A0A8J4Z1G9</accession>
<name>A0A8J4Z1G9_CHIOP</name>
<evidence type="ECO:0000313" key="2">
    <source>
        <dbReference type="Proteomes" id="UP000770661"/>
    </source>
</evidence>
<evidence type="ECO:0000313" key="1">
    <source>
        <dbReference type="EMBL" id="KAG0729365.1"/>
    </source>
</evidence>
<dbReference type="EMBL" id="JACEEZ010001291">
    <property type="protein sequence ID" value="KAG0729365.1"/>
    <property type="molecule type" value="Genomic_DNA"/>
</dbReference>
<dbReference type="AlphaFoldDB" id="A0A8J4Z1G9"/>
<proteinExistence type="predicted"/>
<comment type="caution">
    <text evidence="1">The sequence shown here is derived from an EMBL/GenBank/DDBJ whole genome shotgun (WGS) entry which is preliminary data.</text>
</comment>